<sequence>MSADRPHFSAGPFCGSCPLNTRLHWGCLVDGSARIAENDPTRLSQRAVHQSRAEQSTGGVVFDSTESELPVTGSE</sequence>
<reference evidence="2 3" key="1">
    <citation type="journal article" date="2016" name="Nat. Commun.">
        <title>Thousands of microbial genomes shed light on interconnected biogeochemical processes in an aquifer system.</title>
        <authorList>
            <person name="Anantharaman K."/>
            <person name="Brown C.T."/>
            <person name="Hug L.A."/>
            <person name="Sharon I."/>
            <person name="Castelle C.J."/>
            <person name="Probst A.J."/>
            <person name="Thomas B.C."/>
            <person name="Singh A."/>
            <person name="Wilkins M.J."/>
            <person name="Karaoz U."/>
            <person name="Brodie E.L."/>
            <person name="Williams K.H."/>
            <person name="Hubbard S.S."/>
            <person name="Banfield J.F."/>
        </authorList>
    </citation>
    <scope>NUCLEOTIDE SEQUENCE [LARGE SCALE GENOMIC DNA]</scope>
</reference>
<dbReference type="EMBL" id="MGHH01000007">
    <property type="protein sequence ID" value="OGM64977.1"/>
    <property type="molecule type" value="Genomic_DNA"/>
</dbReference>
<feature type="compositionally biased region" description="Polar residues" evidence="1">
    <location>
        <begin position="42"/>
        <end position="58"/>
    </location>
</feature>
<evidence type="ECO:0000313" key="3">
    <source>
        <dbReference type="Proteomes" id="UP000176725"/>
    </source>
</evidence>
<organism evidence="2 3">
    <name type="scientific">Candidatus Woesebacteria bacterium RIFCSPLOWO2_01_FULL_39_25</name>
    <dbReference type="NCBI Taxonomy" id="1802521"/>
    <lineage>
        <taxon>Bacteria</taxon>
        <taxon>Candidatus Woeseibacteriota</taxon>
    </lineage>
</organism>
<accession>A0A1F8BLM7</accession>
<feature type="region of interest" description="Disordered" evidence="1">
    <location>
        <begin position="42"/>
        <end position="75"/>
    </location>
</feature>
<dbReference type="AlphaFoldDB" id="A0A1F8BLM7"/>
<gene>
    <name evidence="2" type="ORF">A2893_04965</name>
</gene>
<evidence type="ECO:0000256" key="1">
    <source>
        <dbReference type="SAM" id="MobiDB-lite"/>
    </source>
</evidence>
<protein>
    <submittedName>
        <fullName evidence="2">Uncharacterized protein</fullName>
    </submittedName>
</protein>
<evidence type="ECO:0000313" key="2">
    <source>
        <dbReference type="EMBL" id="OGM64977.1"/>
    </source>
</evidence>
<name>A0A1F8BLM7_9BACT</name>
<comment type="caution">
    <text evidence="2">The sequence shown here is derived from an EMBL/GenBank/DDBJ whole genome shotgun (WGS) entry which is preliminary data.</text>
</comment>
<proteinExistence type="predicted"/>
<dbReference type="Proteomes" id="UP000176725">
    <property type="component" value="Unassembled WGS sequence"/>
</dbReference>